<feature type="chain" id="PRO_5043912052" description="Latrophilin Cirl" evidence="15">
    <location>
        <begin position="48"/>
        <end position="1361"/>
    </location>
</feature>
<dbReference type="Pfam" id="PF02140">
    <property type="entry name" value="SUEL_Lectin"/>
    <property type="match status" value="1"/>
</dbReference>
<feature type="domain" description="SUEL-type lectin" evidence="18">
    <location>
        <begin position="61"/>
        <end position="150"/>
    </location>
</feature>
<dbReference type="GO" id="GO:0030246">
    <property type="term" value="F:carbohydrate binding"/>
    <property type="evidence" value="ECO:0007669"/>
    <property type="project" value="UniProtKB-KW"/>
</dbReference>
<evidence type="ECO:0000259" key="17">
    <source>
        <dbReference type="PROSITE" id="PS50227"/>
    </source>
</evidence>
<name>A0AAW0WWK4_CHEQU</name>
<feature type="transmembrane region" description="Helical" evidence="14">
    <location>
        <begin position="792"/>
        <end position="817"/>
    </location>
</feature>
<evidence type="ECO:0000256" key="8">
    <source>
        <dbReference type="ARBA" id="ARBA00023040"/>
    </source>
</evidence>
<sequence>MKEVLSSMGGGTGVVGLGVGGSSGICCRPRPVNLLLLLVLLLQAASATRTLAGQTYRTAYACEGTTLSIDCAPGNVINVIRANYGRFSITICNAHGNTEWSVNCQSPRTHRVLAERCSGLDSCMVEVTSQIFGDPCPGTHKYIEVHYSCALATSTTTTTSRPRPPWYVATRPPIRILPTLTTNYTTTTTTTPPPTTTTTTTSSTTTTTTTTTTLPPATIPHVLEEGERPEIEVLTTLSGEPTTQTSSTTPATPTSTTSASTSPTTTQPTSTHVPPVPPPRFEGDYDSPWCPPSFGRGLYWNWTRGGEVAVQPCPGGASGWARRPCHSADWAGPADLSECRSVWLATLKTRANSHDSLLSVAADLATVTASKDLYGGDLTTTAQLLTTLAARMTEQVRDFPDPRQRQDLVTEMLQAALATGSALLAAGMAGPWGDLAVRERRHAVTRLMEALEEASFLLAGALPPGAQAAHYKSHVLVSARSATADGSSVRFPSSEDQDLDWVYADTVTLPPEAILENSDGGTTRVVFLTYRHFEDLLTPGPEPLGHRAGNITRMVNSRVMSASLGSGRHIQLPEPVTLTFSLLKQENVTRPVCAFWDYTTSAWSDEGCRVLIYNRSHVTCQCDHLTNFAVLMEEAAGSTGEDPQAALRILAYVGCVVSLVCVAGSLLVFSVFRGLASPRTAVHRHVCVCLTAAELVFLVGVWRTDAPVLCGVVAGILHYTVLSAFAWMFMEGVHVYLSVARAVECDSLRLRWWNYALAYGLPLLVVGTAAVIDPFSYGTTQYCWLRTDNYFVFSLVGPALLLLAAHVALLAAALIYTCKLSPDDALKTKEMARLDSSSGVYTNALQHRLYSRLAWLRSAITLLLLMVLTWTLGLLYLHRPSLPIAAAFCVLNALHGIFIFIYYCVRNQKVREWCRSAVEREAWLPQVVRGVFAAEKQTYSPNNNNTNPHPAISHALNHAHASPALNQYLPTLCQLGGVKGSGDTTHPPVGPLLSGATSTMGSGGSLRQGVTGHLPLGTLHQSLPRHHTVTLPRTTTTTTTTTTNLHHATLNHADEDASYKSFSRDSGHGGSEQEDSPRAGWNSHHHRYSNSLTADLKNAYLAKLNSINAAGGLDGGLAFPSMEGGNKVITVPNSYTTQLSPAAVPPAVAAMLRGNGTTARSHSPWNHTYMEIETEADPVYEEIERERWVGRSGGVVGAPAGQETMQVSDLSDEDVKRGTPSDMSRQSSRSYGDARPLLPYHHAQGHHYARSPQDQQFALSEERLRDFNAAQMSRDLEQLQQAQQQYSRENLMTVAVLNGEQVVCRLTSPSNPQAPQSLPVIHEGSGRGLVVSQASPATNGYPAHLVVSRPSQYRPQQFSEC</sequence>
<dbReference type="InterPro" id="IPR017981">
    <property type="entry name" value="GPCR_2-like_7TM"/>
</dbReference>
<evidence type="ECO:0000259" key="18">
    <source>
        <dbReference type="PROSITE" id="PS50228"/>
    </source>
</evidence>
<feature type="domain" description="G-protein coupled receptors family 2 profile 1" evidence="17">
    <location>
        <begin position="290"/>
        <end position="343"/>
    </location>
</feature>
<feature type="domain" description="G-protein coupled receptors family 2 profile 2" evidence="19">
    <location>
        <begin position="647"/>
        <end position="907"/>
    </location>
</feature>
<dbReference type="Pfam" id="PF16489">
    <property type="entry name" value="GAIN"/>
    <property type="match status" value="1"/>
</dbReference>
<feature type="region of interest" description="Disordered" evidence="13">
    <location>
        <begin position="1197"/>
        <end position="1235"/>
    </location>
</feature>
<evidence type="ECO:0000256" key="6">
    <source>
        <dbReference type="ARBA" id="ARBA00022734"/>
    </source>
</evidence>
<keyword evidence="9 14" id="KW-0472">Membrane</keyword>
<feature type="compositionally biased region" description="Low complexity" evidence="13">
    <location>
        <begin position="241"/>
        <end position="273"/>
    </location>
</feature>
<dbReference type="InterPro" id="IPR043159">
    <property type="entry name" value="Lectin_gal-bd_sf"/>
</dbReference>
<keyword evidence="6" id="KW-0430">Lectin</keyword>
<evidence type="ECO:0000256" key="7">
    <source>
        <dbReference type="ARBA" id="ARBA00022989"/>
    </source>
</evidence>
<comment type="subcellular location">
    <subcellularLocation>
        <location evidence="1">Cell membrane</location>
        <topology evidence="1">Multi-pass membrane protein</topology>
    </subcellularLocation>
</comment>
<feature type="transmembrane region" description="Helical" evidence="14">
    <location>
        <begin position="684"/>
        <end position="704"/>
    </location>
</feature>
<dbReference type="InterPro" id="IPR057244">
    <property type="entry name" value="GAIN_B"/>
</dbReference>
<dbReference type="PRINTS" id="PR00249">
    <property type="entry name" value="GPCRSECRETIN"/>
</dbReference>
<keyword evidence="21" id="KW-1185">Reference proteome</keyword>
<dbReference type="PANTHER" id="PTHR12011">
    <property type="entry name" value="ADHESION G-PROTEIN COUPLED RECEPTOR"/>
    <property type="match status" value="1"/>
</dbReference>
<evidence type="ECO:0000256" key="15">
    <source>
        <dbReference type="SAM" id="SignalP"/>
    </source>
</evidence>
<keyword evidence="8" id="KW-0297">G-protein coupled receptor</keyword>
<gene>
    <name evidence="20" type="ORF">OTU49_007257</name>
</gene>
<keyword evidence="3" id="KW-1003">Cell membrane</keyword>
<feature type="compositionally biased region" description="Basic and acidic residues" evidence="13">
    <location>
        <begin position="1052"/>
        <end position="1067"/>
    </location>
</feature>
<feature type="domain" description="GAIN-B" evidence="16">
    <location>
        <begin position="481"/>
        <end position="638"/>
    </location>
</feature>
<feature type="transmembrane region" description="Helical" evidence="14">
    <location>
        <begin position="649"/>
        <end position="672"/>
    </location>
</feature>
<dbReference type="Gene3D" id="1.20.1070.10">
    <property type="entry name" value="Rhodopsin 7-helix transmembrane proteins"/>
    <property type="match status" value="1"/>
</dbReference>
<protein>
    <recommendedName>
        <fullName evidence="22">Latrophilin Cirl</fullName>
    </recommendedName>
</protein>
<dbReference type="EMBL" id="JARKIK010000059">
    <property type="protein sequence ID" value="KAK8731776.1"/>
    <property type="molecule type" value="Genomic_DNA"/>
</dbReference>
<keyword evidence="12" id="KW-0807">Transducer</keyword>
<dbReference type="SMART" id="SM00008">
    <property type="entry name" value="HormR"/>
    <property type="match status" value="1"/>
</dbReference>
<feature type="transmembrane region" description="Helical" evidence="14">
    <location>
        <begin position="752"/>
        <end position="772"/>
    </location>
</feature>
<keyword evidence="10" id="KW-1015">Disulfide bond</keyword>
<dbReference type="Gene3D" id="2.60.220.50">
    <property type="match status" value="1"/>
</dbReference>
<dbReference type="InterPro" id="IPR000922">
    <property type="entry name" value="Lectin_gal-bd_dom"/>
</dbReference>
<feature type="region of interest" description="Disordered" evidence="13">
    <location>
        <begin position="184"/>
        <end position="216"/>
    </location>
</feature>
<evidence type="ECO:0008006" key="22">
    <source>
        <dbReference type="Google" id="ProtNLM"/>
    </source>
</evidence>
<evidence type="ECO:0000256" key="1">
    <source>
        <dbReference type="ARBA" id="ARBA00004651"/>
    </source>
</evidence>
<evidence type="ECO:0000313" key="21">
    <source>
        <dbReference type="Proteomes" id="UP001445076"/>
    </source>
</evidence>
<evidence type="ECO:0000259" key="16">
    <source>
        <dbReference type="PROSITE" id="PS50221"/>
    </source>
</evidence>
<evidence type="ECO:0000259" key="19">
    <source>
        <dbReference type="PROSITE" id="PS50261"/>
    </source>
</evidence>
<dbReference type="GO" id="GO:0005886">
    <property type="term" value="C:plasma membrane"/>
    <property type="evidence" value="ECO:0007669"/>
    <property type="project" value="UniProtKB-SubCell"/>
</dbReference>
<dbReference type="PANTHER" id="PTHR12011:SF347">
    <property type="entry name" value="FI21270P1-RELATED"/>
    <property type="match status" value="1"/>
</dbReference>
<dbReference type="SMART" id="SM00303">
    <property type="entry name" value="GPS"/>
    <property type="match status" value="1"/>
</dbReference>
<keyword evidence="4 14" id="KW-0812">Transmembrane</keyword>
<accession>A0AAW0WWK4</accession>
<evidence type="ECO:0000256" key="14">
    <source>
        <dbReference type="SAM" id="Phobius"/>
    </source>
</evidence>
<evidence type="ECO:0000256" key="5">
    <source>
        <dbReference type="ARBA" id="ARBA00022729"/>
    </source>
</evidence>
<dbReference type="PROSITE" id="PS50227">
    <property type="entry name" value="G_PROTEIN_RECEP_F2_3"/>
    <property type="match status" value="1"/>
</dbReference>
<dbReference type="InterPro" id="IPR046338">
    <property type="entry name" value="GAIN_dom_sf"/>
</dbReference>
<dbReference type="InterPro" id="IPR000203">
    <property type="entry name" value="GPS"/>
</dbReference>
<comment type="caution">
    <text evidence="20">The sequence shown here is derived from an EMBL/GenBank/DDBJ whole genome shotgun (WGS) entry which is preliminary data.</text>
</comment>
<dbReference type="GO" id="GO:0007166">
    <property type="term" value="P:cell surface receptor signaling pathway"/>
    <property type="evidence" value="ECO:0007669"/>
    <property type="project" value="InterPro"/>
</dbReference>
<proteinExistence type="inferred from homology"/>
<keyword evidence="5 15" id="KW-0732">Signal</keyword>
<evidence type="ECO:0000256" key="11">
    <source>
        <dbReference type="ARBA" id="ARBA00023170"/>
    </source>
</evidence>
<dbReference type="Gene3D" id="4.10.1240.10">
    <property type="entry name" value="GPCR, family 2, extracellular hormone receptor domain"/>
    <property type="match status" value="1"/>
</dbReference>
<feature type="signal peptide" evidence="15">
    <location>
        <begin position="1"/>
        <end position="47"/>
    </location>
</feature>
<organism evidence="20 21">
    <name type="scientific">Cherax quadricarinatus</name>
    <name type="common">Australian red claw crayfish</name>
    <dbReference type="NCBI Taxonomy" id="27406"/>
    <lineage>
        <taxon>Eukaryota</taxon>
        <taxon>Metazoa</taxon>
        <taxon>Ecdysozoa</taxon>
        <taxon>Arthropoda</taxon>
        <taxon>Crustacea</taxon>
        <taxon>Multicrustacea</taxon>
        <taxon>Malacostraca</taxon>
        <taxon>Eumalacostraca</taxon>
        <taxon>Eucarida</taxon>
        <taxon>Decapoda</taxon>
        <taxon>Pleocyemata</taxon>
        <taxon>Astacidea</taxon>
        <taxon>Parastacoidea</taxon>
        <taxon>Parastacidae</taxon>
        <taxon>Cherax</taxon>
    </lineage>
</organism>
<dbReference type="Pfam" id="PF00002">
    <property type="entry name" value="7tm_2"/>
    <property type="match status" value="1"/>
</dbReference>
<dbReference type="Gene3D" id="2.60.120.740">
    <property type="match status" value="1"/>
</dbReference>
<dbReference type="Gene3D" id="1.25.40.610">
    <property type="match status" value="1"/>
</dbReference>
<feature type="compositionally biased region" description="Polar residues" evidence="13">
    <location>
        <begin position="1221"/>
        <end position="1230"/>
    </location>
</feature>
<feature type="region of interest" description="Disordered" evidence="13">
    <location>
        <begin position="1049"/>
        <end position="1084"/>
    </location>
</feature>
<reference evidence="20 21" key="1">
    <citation type="journal article" date="2024" name="BMC Genomics">
        <title>Genome assembly of redclaw crayfish (Cherax quadricarinatus) provides insights into its immune adaptation and hypoxia tolerance.</title>
        <authorList>
            <person name="Liu Z."/>
            <person name="Zheng J."/>
            <person name="Li H."/>
            <person name="Fang K."/>
            <person name="Wang S."/>
            <person name="He J."/>
            <person name="Zhou D."/>
            <person name="Weng S."/>
            <person name="Chi M."/>
            <person name="Gu Z."/>
            <person name="He J."/>
            <person name="Li F."/>
            <person name="Wang M."/>
        </authorList>
    </citation>
    <scope>NUCLEOTIDE SEQUENCE [LARGE SCALE GENOMIC DNA]</scope>
    <source>
        <strain evidence="20">ZL_2023a</strain>
    </source>
</reference>
<comment type="similarity">
    <text evidence="2">Belongs to the G-protein coupled receptor 2 family. LN-TM7 subfamily.</text>
</comment>
<evidence type="ECO:0000256" key="13">
    <source>
        <dbReference type="SAM" id="MobiDB-lite"/>
    </source>
</evidence>
<dbReference type="FunFam" id="2.60.120.740:FF:000001">
    <property type="entry name" value="Adhesion G protein-coupled receptor L2"/>
    <property type="match status" value="1"/>
</dbReference>
<dbReference type="PROSITE" id="PS50228">
    <property type="entry name" value="SUEL_LECTIN"/>
    <property type="match status" value="1"/>
</dbReference>
<feature type="transmembrane region" description="Helical" evidence="14">
    <location>
        <begin position="854"/>
        <end position="878"/>
    </location>
</feature>
<dbReference type="InterPro" id="IPR000832">
    <property type="entry name" value="GPCR_2_secretin-like"/>
</dbReference>
<dbReference type="InterPro" id="IPR032471">
    <property type="entry name" value="AGRL2-4_GAIN_subdom_A"/>
</dbReference>
<dbReference type="PROSITE" id="PS50261">
    <property type="entry name" value="G_PROTEIN_RECEP_F2_4"/>
    <property type="match status" value="1"/>
</dbReference>
<evidence type="ECO:0000256" key="3">
    <source>
        <dbReference type="ARBA" id="ARBA00022475"/>
    </source>
</evidence>
<evidence type="ECO:0000256" key="9">
    <source>
        <dbReference type="ARBA" id="ARBA00023136"/>
    </source>
</evidence>
<keyword evidence="7 14" id="KW-1133">Transmembrane helix</keyword>
<dbReference type="PROSITE" id="PS50221">
    <property type="entry name" value="GAIN_B"/>
    <property type="match status" value="1"/>
</dbReference>
<evidence type="ECO:0000256" key="4">
    <source>
        <dbReference type="ARBA" id="ARBA00022692"/>
    </source>
</evidence>
<dbReference type="Proteomes" id="UP001445076">
    <property type="component" value="Unassembled WGS sequence"/>
</dbReference>
<dbReference type="CDD" id="cd22830">
    <property type="entry name" value="Gal_Rha_Lectin_dCirl"/>
    <property type="match status" value="1"/>
</dbReference>
<dbReference type="InterPro" id="IPR001879">
    <property type="entry name" value="GPCR_2_extracellular_dom"/>
</dbReference>
<evidence type="ECO:0000256" key="2">
    <source>
        <dbReference type="ARBA" id="ARBA00010933"/>
    </source>
</evidence>
<feature type="region of interest" description="Disordered" evidence="13">
    <location>
        <begin position="236"/>
        <end position="280"/>
    </location>
</feature>
<evidence type="ECO:0000313" key="20">
    <source>
        <dbReference type="EMBL" id="KAK8731776.1"/>
    </source>
</evidence>
<feature type="transmembrane region" description="Helical" evidence="14">
    <location>
        <begin position="884"/>
        <end position="905"/>
    </location>
</feature>
<dbReference type="Pfam" id="PF01825">
    <property type="entry name" value="GPS"/>
    <property type="match status" value="1"/>
</dbReference>
<dbReference type="GO" id="GO:0004930">
    <property type="term" value="F:G protein-coupled receptor activity"/>
    <property type="evidence" value="ECO:0007669"/>
    <property type="project" value="UniProtKB-KW"/>
</dbReference>
<dbReference type="SUPFAM" id="SSF81321">
    <property type="entry name" value="Family A G protein-coupled receptor-like"/>
    <property type="match status" value="1"/>
</dbReference>
<evidence type="ECO:0000256" key="10">
    <source>
        <dbReference type="ARBA" id="ARBA00023157"/>
    </source>
</evidence>
<feature type="transmembrane region" description="Helical" evidence="14">
    <location>
        <begin position="716"/>
        <end position="740"/>
    </location>
</feature>
<dbReference type="InterPro" id="IPR036445">
    <property type="entry name" value="GPCR_2_extracell_dom_sf"/>
</dbReference>
<keyword evidence="11" id="KW-0675">Receptor</keyword>
<evidence type="ECO:0000256" key="12">
    <source>
        <dbReference type="ARBA" id="ARBA00023224"/>
    </source>
</evidence>